<dbReference type="Gene3D" id="3.40.390.10">
    <property type="entry name" value="Collagenase (Catalytic Domain)"/>
    <property type="match status" value="1"/>
</dbReference>
<evidence type="ECO:0000259" key="1">
    <source>
        <dbReference type="Pfam" id="PF01400"/>
    </source>
</evidence>
<dbReference type="Proteomes" id="UP001390339">
    <property type="component" value="Unassembled WGS sequence"/>
</dbReference>
<reference evidence="2 3" key="1">
    <citation type="journal article" date="2024" name="IMA Fungus">
        <title>Apiospora arundinis, a panoply of carbohydrate-active enzymes and secondary metabolites.</title>
        <authorList>
            <person name="Sorensen T."/>
            <person name="Petersen C."/>
            <person name="Muurmann A.T."/>
            <person name="Christiansen J.V."/>
            <person name="Brundto M.L."/>
            <person name="Overgaard C.K."/>
            <person name="Boysen A.T."/>
            <person name="Wollenberg R.D."/>
            <person name="Larsen T.O."/>
            <person name="Sorensen J.L."/>
            <person name="Nielsen K.L."/>
            <person name="Sondergaard T.E."/>
        </authorList>
    </citation>
    <scope>NUCLEOTIDE SEQUENCE [LARGE SCALE GENOMIC DNA]</scope>
    <source>
        <strain evidence="2 3">AAU 773</strain>
    </source>
</reference>
<comment type="caution">
    <text evidence="2">The sequence shown here is derived from an EMBL/GenBank/DDBJ whole genome shotgun (WGS) entry which is preliminary data.</text>
</comment>
<dbReference type="EMBL" id="JAPCWZ010000009">
    <property type="protein sequence ID" value="KAK8852270.1"/>
    <property type="molecule type" value="Genomic_DNA"/>
</dbReference>
<feature type="domain" description="Peptidase M12A" evidence="1">
    <location>
        <begin position="139"/>
        <end position="219"/>
    </location>
</feature>
<dbReference type="InterPro" id="IPR024079">
    <property type="entry name" value="MetalloPept_cat_dom_sf"/>
</dbReference>
<protein>
    <submittedName>
        <fullName evidence="2">Matrixin family metalloprotease</fullName>
    </submittedName>
</protein>
<keyword evidence="2" id="KW-0482">Metalloprotease</keyword>
<keyword evidence="2" id="KW-0645">Protease</keyword>
<dbReference type="Pfam" id="PF01400">
    <property type="entry name" value="Astacin"/>
    <property type="match status" value="1"/>
</dbReference>
<accession>A0ABR2HT61</accession>
<dbReference type="SUPFAM" id="SSF55486">
    <property type="entry name" value="Metalloproteases ('zincins'), catalytic domain"/>
    <property type="match status" value="1"/>
</dbReference>
<name>A0ABR2HT61_9PEZI</name>
<dbReference type="InterPro" id="IPR001506">
    <property type="entry name" value="Peptidase_M12A"/>
</dbReference>
<proteinExistence type="predicted"/>
<keyword evidence="2" id="KW-0378">Hydrolase</keyword>
<evidence type="ECO:0000313" key="3">
    <source>
        <dbReference type="Proteomes" id="UP001390339"/>
    </source>
</evidence>
<organism evidence="2 3">
    <name type="scientific">Apiospora arundinis</name>
    <dbReference type="NCBI Taxonomy" id="335852"/>
    <lineage>
        <taxon>Eukaryota</taxon>
        <taxon>Fungi</taxon>
        <taxon>Dikarya</taxon>
        <taxon>Ascomycota</taxon>
        <taxon>Pezizomycotina</taxon>
        <taxon>Sordariomycetes</taxon>
        <taxon>Xylariomycetidae</taxon>
        <taxon>Amphisphaeriales</taxon>
        <taxon>Apiosporaceae</taxon>
        <taxon>Apiospora</taxon>
    </lineage>
</organism>
<dbReference type="GO" id="GO:0008237">
    <property type="term" value="F:metallopeptidase activity"/>
    <property type="evidence" value="ECO:0007669"/>
    <property type="project" value="UniProtKB-KW"/>
</dbReference>
<sequence length="320" mass="36815">MRNTATKQGKAMEPEAPRVIVTDDEVEFPPLKNVPRVIMAGEVQFPRLEPDTTVCFLNGTPWEKEFVKSVVETHYHRVDMGVRFRFVEPENPWTVPIRITFRDKGHSHSFPDRVARRRRVHYTMLLNITFERGPVRKQHAVLHEFGHFLGLKHQHQHPDSGFKWNEEALKGLGLTNDMVIGNYTGHIVSPCGAPYDRDSIMHYEIQPWQTHNITEAIKPGSVLSKGDKELLMLMYPKPLSWYVEEMVVEYIQRTVAGKTALPVSPITEELAPAANSLRSATDQQVAWPCETRQRYLGHFQRFSSAVHADPKQLKSQFLPF</sequence>
<gene>
    <name evidence="2" type="ORF">PGQ11_014749</name>
</gene>
<keyword evidence="3" id="KW-1185">Reference proteome</keyword>
<evidence type="ECO:0000313" key="2">
    <source>
        <dbReference type="EMBL" id="KAK8852270.1"/>
    </source>
</evidence>